<dbReference type="Proteomes" id="UP000320813">
    <property type="component" value="Unassembled WGS sequence"/>
</dbReference>
<evidence type="ECO:0000313" key="1">
    <source>
        <dbReference type="EMBL" id="RZD14303.1"/>
    </source>
</evidence>
<evidence type="ECO:0008006" key="3">
    <source>
        <dbReference type="Google" id="ProtNLM"/>
    </source>
</evidence>
<gene>
    <name evidence="1" type="ORF">EVJ47_06455</name>
</gene>
<dbReference type="PROSITE" id="PS51257">
    <property type="entry name" value="PROKAR_LIPOPROTEIN"/>
    <property type="match status" value="1"/>
</dbReference>
<sequence length="212" mass="24036">MKTYKLFFILAALVIFIPISLSSCSKNSNSNKNANQPNTLTKTKVKTSGRLKLFNVSLLNPDRKTLENAIKKAGLTPINAGSNYFCDSYKVNGQLAGASKLYVCYTQNNRFANAQYVFPAFMNTKLVKRVITMVSDKYGKPESINGNYNLGDVTAYWYFGSNEEIKIFRGWPSTSVYLNLRNIPNYRRFLYELHKQKENKIAKKAKSQSGAF</sequence>
<reference evidence="1 2" key="1">
    <citation type="submission" date="2019-01" db="EMBL/GenBank/DDBJ databases">
        <title>Insights into ecological role of a new deltaproteobacterial order Candidatus Sinidesulfobacterales (Sva0485) by metagenomics and metatranscriptomics.</title>
        <authorList>
            <person name="Tan S."/>
            <person name="Liu J."/>
            <person name="Fang Y."/>
            <person name="Hedlund B.P."/>
            <person name="Lian Z.H."/>
            <person name="Huang L.Y."/>
            <person name="Li J.T."/>
            <person name="Huang L.N."/>
            <person name="Li W.J."/>
            <person name="Jiang H.C."/>
            <person name="Dong H.L."/>
            <person name="Shu W.S."/>
        </authorList>
    </citation>
    <scope>NUCLEOTIDE SEQUENCE [LARGE SCALE GENOMIC DNA]</scope>
    <source>
        <strain evidence="1">AP3</strain>
    </source>
</reference>
<name>A0A519BAJ7_9DELT</name>
<evidence type="ECO:0000313" key="2">
    <source>
        <dbReference type="Proteomes" id="UP000320813"/>
    </source>
</evidence>
<dbReference type="AlphaFoldDB" id="A0A519BAJ7"/>
<protein>
    <recommendedName>
        <fullName evidence="3">Lipoprotein</fullName>
    </recommendedName>
</protein>
<dbReference type="EMBL" id="SGBD01000003">
    <property type="protein sequence ID" value="RZD14303.1"/>
    <property type="molecule type" value="Genomic_DNA"/>
</dbReference>
<proteinExistence type="predicted"/>
<comment type="caution">
    <text evidence="1">The sequence shown here is derived from an EMBL/GenBank/DDBJ whole genome shotgun (WGS) entry which is preliminary data.</text>
</comment>
<organism evidence="1 2">
    <name type="scientific">Candidatus Acidulodesulfobacterium ferriphilum</name>
    <dbReference type="NCBI Taxonomy" id="2597223"/>
    <lineage>
        <taxon>Bacteria</taxon>
        <taxon>Deltaproteobacteria</taxon>
        <taxon>Candidatus Acidulodesulfobacterales</taxon>
        <taxon>Candidatus Acidulodesulfobacterium</taxon>
    </lineage>
</organism>
<accession>A0A519BAJ7</accession>